<dbReference type="PANTHER" id="PTHR11806">
    <property type="entry name" value="GLUCOSE INHIBITED DIVISION PROTEIN A"/>
    <property type="match status" value="1"/>
</dbReference>
<dbReference type="PROSITE" id="PS01280">
    <property type="entry name" value="GIDA_1"/>
    <property type="match status" value="1"/>
</dbReference>
<dbReference type="SMART" id="SM01228">
    <property type="entry name" value="GIDA_assoc_3"/>
    <property type="match status" value="1"/>
</dbReference>
<evidence type="ECO:0000256" key="4">
    <source>
        <dbReference type="ARBA" id="ARBA00020461"/>
    </source>
</evidence>
<dbReference type="InterPro" id="IPR044920">
    <property type="entry name" value="MnmG_C_subdom_sf"/>
</dbReference>
<proteinExistence type="inferred from homology"/>
<feature type="binding site" evidence="11">
    <location>
        <begin position="9"/>
        <end position="14"/>
    </location>
    <ligand>
        <name>FAD</name>
        <dbReference type="ChEBI" id="CHEBI:57692"/>
    </ligand>
</feature>
<gene>
    <name evidence="11 13" type="primary">gidA</name>
    <name evidence="11" type="synonym">mnmG</name>
    <name evidence="13" type="ORF">SCHIN_v1c12040</name>
</gene>
<dbReference type="EMBL" id="CP043026">
    <property type="protein sequence ID" value="QEH62397.1"/>
    <property type="molecule type" value="Genomic_DNA"/>
</dbReference>
<dbReference type="InterPro" id="IPR047001">
    <property type="entry name" value="MnmG_C_subdom"/>
</dbReference>
<dbReference type="PANTHER" id="PTHR11806:SF0">
    <property type="entry name" value="PROTEIN MTO1 HOMOLOG, MITOCHONDRIAL"/>
    <property type="match status" value="1"/>
</dbReference>
<comment type="function">
    <text evidence="2 11">NAD-binding protein involved in the addition of a carboxymethylaminomethyl (cmnm) group at the wobble position (U34) of certain tRNAs, forming tRNA-cmnm(5)s(2)U34.</text>
</comment>
<dbReference type="GO" id="GO:0030488">
    <property type="term" value="P:tRNA methylation"/>
    <property type="evidence" value="ECO:0007669"/>
    <property type="project" value="TreeGrafter"/>
</dbReference>
<keyword evidence="8 11" id="KW-0520">NAD</keyword>
<dbReference type="Pfam" id="PF13932">
    <property type="entry name" value="SAM_GIDA_C"/>
    <property type="match status" value="1"/>
</dbReference>
<dbReference type="Gene3D" id="3.50.50.60">
    <property type="entry name" value="FAD/NAD(P)-binding domain"/>
    <property type="match status" value="2"/>
</dbReference>
<protein>
    <recommendedName>
        <fullName evidence="4 11">tRNA uridine 5-carboxymethylaminomethyl modification enzyme MnmG</fullName>
    </recommendedName>
    <alternativeName>
        <fullName evidence="10 11">Glucose-inhibited division protein A</fullName>
    </alternativeName>
</protein>
<keyword evidence="6 11" id="KW-0819">tRNA processing</keyword>
<dbReference type="InterPro" id="IPR002218">
    <property type="entry name" value="MnmG-rel"/>
</dbReference>
<sequence length="623" mass="70031">MKADVVVVGAGHAGVEAALASARLGKKTILVNLYEDKIAAMPCNPSIGGPAKGIVVREIDSLGGEMGKAADATALQMKLLNSSRGPGVWALRAQTDKLEYQNYMRKIVKEQSLLELVIGIVHDIMLDEQNNVKSVCLEDGREIECEAVVLTTGTYLSSLIFRGEEKYSAGPNDEITVNSLSKSFEKLGIETLRFKTGTPPRVKKDSIDLSKTALEPGTDRELAFSFSTKNPIKFEDQLPCYLIHSTVETKKIIEDNLHRSAMYSGQVEGIGPRYCPSFEDKIVRFNKKDTHQIFLEPESVHLDTFYVQGFSTSMPIEVQEQMLKSLPGFENVVVDKWAYAIEYDCINPQQLKLSLELQKVGGLFTAGQINGTSGYEEAAGQGLIAGINAVRKIDNKDPLILKRNESYIGVMIDDLVNKGVVEPYRLLTSRAENRLTLRNDNSEIRLRKYGYEVGLVNENEYKEFLEYKKQIEQTIELLKEIRFSPKTELAIELDNLDQAHLTQGLSAYEILKQPKVEINVLKKYINELNNLTDNQLQNVLINIRFEGYIKKENETINKFVRLETKQIPTDIDYSTVENIALEARQKLEKVRPVSIGQASRITGVNPADIQMLLFHLKKKYNEV</sequence>
<dbReference type="InterPro" id="IPR036188">
    <property type="entry name" value="FAD/NAD-bd_sf"/>
</dbReference>
<dbReference type="SUPFAM" id="SSF51905">
    <property type="entry name" value="FAD/NAD(P)-binding domain"/>
    <property type="match status" value="1"/>
</dbReference>
<dbReference type="Pfam" id="PF01134">
    <property type="entry name" value="GIDA"/>
    <property type="match status" value="1"/>
</dbReference>
<dbReference type="InterPro" id="IPR004416">
    <property type="entry name" value="MnmG"/>
</dbReference>
<dbReference type="InterPro" id="IPR049312">
    <property type="entry name" value="GIDA_C_N"/>
</dbReference>
<dbReference type="Pfam" id="PF21680">
    <property type="entry name" value="GIDA_C_1st"/>
    <property type="match status" value="1"/>
</dbReference>
<evidence type="ECO:0000256" key="3">
    <source>
        <dbReference type="ARBA" id="ARBA00007653"/>
    </source>
</evidence>
<reference evidence="13 14" key="1">
    <citation type="submission" date="2019-08" db="EMBL/GenBank/DDBJ databases">
        <title>Complete genome sequence of Spiroplasma chinense CCH (DSM 19755).</title>
        <authorList>
            <person name="Shen H.-Y."/>
            <person name="Lin Y.-C."/>
            <person name="Chou L."/>
            <person name="Kuo C.-H."/>
        </authorList>
    </citation>
    <scope>NUCLEOTIDE SEQUENCE [LARGE SCALE GENOMIC DNA]</scope>
    <source>
        <strain evidence="13 14">CCH</strain>
    </source>
</reference>
<keyword evidence="11" id="KW-0963">Cytoplasm</keyword>
<evidence type="ECO:0000256" key="5">
    <source>
        <dbReference type="ARBA" id="ARBA00022630"/>
    </source>
</evidence>
<dbReference type="Proteomes" id="UP000323144">
    <property type="component" value="Chromosome"/>
</dbReference>
<evidence type="ECO:0000256" key="7">
    <source>
        <dbReference type="ARBA" id="ARBA00022827"/>
    </source>
</evidence>
<comment type="subunit">
    <text evidence="9 11">Homodimer. Heterotetramer of two MnmE and two MnmG subunits.</text>
</comment>
<dbReference type="NCBIfam" id="TIGR00136">
    <property type="entry name" value="mnmG_gidA"/>
    <property type="match status" value="1"/>
</dbReference>
<feature type="binding site" evidence="11">
    <location>
        <begin position="271"/>
        <end position="285"/>
    </location>
    <ligand>
        <name>NAD(+)</name>
        <dbReference type="ChEBI" id="CHEBI:57540"/>
    </ligand>
</feature>
<dbReference type="PRINTS" id="PR00368">
    <property type="entry name" value="FADPNR"/>
</dbReference>
<evidence type="ECO:0000259" key="12">
    <source>
        <dbReference type="SMART" id="SM01228"/>
    </source>
</evidence>
<dbReference type="InterPro" id="IPR040131">
    <property type="entry name" value="MnmG_N"/>
</dbReference>
<dbReference type="GO" id="GO:0002098">
    <property type="term" value="P:tRNA wobble uridine modification"/>
    <property type="evidence" value="ECO:0007669"/>
    <property type="project" value="InterPro"/>
</dbReference>
<keyword evidence="5 11" id="KW-0285">Flavoprotein</keyword>
<organism evidence="13 14">
    <name type="scientific">Spiroplasma chinense</name>
    <dbReference type="NCBI Taxonomy" id="216932"/>
    <lineage>
        <taxon>Bacteria</taxon>
        <taxon>Bacillati</taxon>
        <taxon>Mycoplasmatota</taxon>
        <taxon>Mollicutes</taxon>
        <taxon>Entomoplasmatales</taxon>
        <taxon>Spiroplasmataceae</taxon>
        <taxon>Spiroplasma</taxon>
    </lineage>
</organism>
<comment type="caution">
    <text evidence="11">Lacks conserved residue(s) required for the propagation of feature annotation.</text>
</comment>
<comment type="similarity">
    <text evidence="3 11">Belongs to the MnmG family.</text>
</comment>
<evidence type="ECO:0000256" key="10">
    <source>
        <dbReference type="ARBA" id="ARBA00031800"/>
    </source>
</evidence>
<dbReference type="GO" id="GO:0050660">
    <property type="term" value="F:flavin adenine dinucleotide binding"/>
    <property type="evidence" value="ECO:0007669"/>
    <property type="project" value="UniProtKB-UniRule"/>
</dbReference>
<evidence type="ECO:0000256" key="11">
    <source>
        <dbReference type="HAMAP-Rule" id="MF_00129"/>
    </source>
</evidence>
<feature type="domain" description="tRNA uridine 5-carboxymethylaminomethyl modification enzyme C-terminal subdomain" evidence="12">
    <location>
        <begin position="543"/>
        <end position="614"/>
    </location>
</feature>
<name>A0A5B9Y7U3_9MOLU</name>
<dbReference type="AlphaFoldDB" id="A0A5B9Y7U3"/>
<comment type="subcellular location">
    <subcellularLocation>
        <location evidence="11">Cytoplasm</location>
    </subcellularLocation>
</comment>
<dbReference type="Gene3D" id="1.10.10.1800">
    <property type="entry name" value="tRNA uridine 5-carboxymethylaminomethyl modification enzyme MnmG/GidA"/>
    <property type="match status" value="1"/>
</dbReference>
<dbReference type="InterPro" id="IPR026904">
    <property type="entry name" value="MnmG_C"/>
</dbReference>
<dbReference type="KEGG" id="schi:SCHIN_v1c12040"/>
<dbReference type="PROSITE" id="PS01281">
    <property type="entry name" value="GIDA_2"/>
    <property type="match status" value="1"/>
</dbReference>
<comment type="cofactor">
    <cofactor evidence="1 11">
        <name>FAD</name>
        <dbReference type="ChEBI" id="CHEBI:57692"/>
    </cofactor>
</comment>
<evidence type="ECO:0000256" key="2">
    <source>
        <dbReference type="ARBA" id="ARBA00003717"/>
    </source>
</evidence>
<dbReference type="FunFam" id="3.50.50.60:FF:000002">
    <property type="entry name" value="tRNA uridine 5-carboxymethylaminomethyl modification enzyme MnmG"/>
    <property type="match status" value="1"/>
</dbReference>
<evidence type="ECO:0000256" key="6">
    <source>
        <dbReference type="ARBA" id="ARBA00022694"/>
    </source>
</evidence>
<keyword evidence="7 11" id="KW-0274">FAD</keyword>
<evidence type="ECO:0000256" key="1">
    <source>
        <dbReference type="ARBA" id="ARBA00001974"/>
    </source>
</evidence>
<dbReference type="PRINTS" id="PR00411">
    <property type="entry name" value="PNDRDTASEI"/>
</dbReference>
<dbReference type="FunFam" id="1.10.150.570:FF:000001">
    <property type="entry name" value="tRNA uridine 5-carboxymethylaminomethyl modification enzyme MnmG"/>
    <property type="match status" value="1"/>
</dbReference>
<dbReference type="InterPro" id="IPR020595">
    <property type="entry name" value="MnmG-rel_CS"/>
</dbReference>
<accession>A0A5B9Y7U3</accession>
<dbReference type="GO" id="GO:0005829">
    <property type="term" value="C:cytosol"/>
    <property type="evidence" value="ECO:0007669"/>
    <property type="project" value="TreeGrafter"/>
</dbReference>
<evidence type="ECO:0000256" key="8">
    <source>
        <dbReference type="ARBA" id="ARBA00023027"/>
    </source>
</evidence>
<dbReference type="RefSeq" id="WP_166508755.1">
    <property type="nucleotide sequence ID" value="NZ_CP043026.1"/>
</dbReference>
<dbReference type="HAMAP" id="MF_00129">
    <property type="entry name" value="MnmG_GidA"/>
    <property type="match status" value="1"/>
</dbReference>
<evidence type="ECO:0000256" key="9">
    <source>
        <dbReference type="ARBA" id="ARBA00025948"/>
    </source>
</evidence>
<evidence type="ECO:0000313" key="14">
    <source>
        <dbReference type="Proteomes" id="UP000323144"/>
    </source>
</evidence>
<dbReference type="Gene3D" id="1.10.150.570">
    <property type="entry name" value="GidA associated domain, C-terminal subdomain"/>
    <property type="match status" value="1"/>
</dbReference>
<evidence type="ECO:0000313" key="13">
    <source>
        <dbReference type="EMBL" id="QEH62397.1"/>
    </source>
</evidence>
<keyword evidence="14" id="KW-1185">Reference proteome</keyword>